<dbReference type="PROSITE" id="PS00211">
    <property type="entry name" value="ABC_TRANSPORTER_1"/>
    <property type="match status" value="1"/>
</dbReference>
<dbReference type="InterPro" id="IPR003439">
    <property type="entry name" value="ABC_transporter-like_ATP-bd"/>
</dbReference>
<reference evidence="4" key="1">
    <citation type="submission" date="2020-08" db="EMBL/GenBank/DDBJ databases">
        <title>Genome public.</title>
        <authorList>
            <person name="Liu C."/>
            <person name="Sun Q."/>
        </authorList>
    </citation>
    <scope>NUCLEOTIDE SEQUENCE</scope>
    <source>
        <strain evidence="4">BX22</strain>
    </source>
</reference>
<evidence type="ECO:0000259" key="3">
    <source>
        <dbReference type="PROSITE" id="PS50893"/>
    </source>
</evidence>
<evidence type="ECO:0000313" key="4">
    <source>
        <dbReference type="EMBL" id="MBC5638148.1"/>
    </source>
</evidence>
<name>A0A923L7T5_9BACI</name>
<dbReference type="PROSITE" id="PS50893">
    <property type="entry name" value="ABC_TRANSPORTER_2"/>
    <property type="match status" value="1"/>
</dbReference>
<dbReference type="InterPro" id="IPR027417">
    <property type="entry name" value="P-loop_NTPase"/>
</dbReference>
<dbReference type="CDD" id="cd03230">
    <property type="entry name" value="ABC_DR_subfamily_A"/>
    <property type="match status" value="1"/>
</dbReference>
<dbReference type="SMART" id="SM00382">
    <property type="entry name" value="AAA"/>
    <property type="match status" value="1"/>
</dbReference>
<evidence type="ECO:0000313" key="5">
    <source>
        <dbReference type="Proteomes" id="UP000637359"/>
    </source>
</evidence>
<organism evidence="4 5">
    <name type="scientific">Ornithinibacillus hominis</name>
    <dbReference type="NCBI Taxonomy" id="2763055"/>
    <lineage>
        <taxon>Bacteria</taxon>
        <taxon>Bacillati</taxon>
        <taxon>Bacillota</taxon>
        <taxon>Bacilli</taxon>
        <taxon>Bacillales</taxon>
        <taxon>Bacillaceae</taxon>
        <taxon>Ornithinibacillus</taxon>
    </lineage>
</organism>
<dbReference type="RefSeq" id="WP_186870850.1">
    <property type="nucleotide sequence ID" value="NZ_JACOOL010000012.1"/>
</dbReference>
<keyword evidence="5" id="KW-1185">Reference proteome</keyword>
<proteinExistence type="predicted"/>
<keyword evidence="1" id="KW-0547">Nucleotide-binding</keyword>
<sequence length="263" mass="28948">MNEKVLSLNDLTMSYSGKTVLNGINLDVYRGQIIGYIGPNGAGKSTTLKIILGLIEGYGGTVEILGKNIASNNDSYKQKIGYVPENAEIYDTLTAAEYLTFIGELYGLERQKAEDKALRLLQQFDMEEVFHARISSFSKGMRQKVLIISSLLHNPDIIFLDEPLSGLDANSVMVIKDMLEDLANQGKTIFYSSHIMDVVEKISNRIVLLVNGKIAADGSFDELKAQSHEGSLEGIFNQLTGFDVHKVTAENIVSIVTEDGPHE</sequence>
<dbReference type="InterPro" id="IPR003593">
    <property type="entry name" value="AAA+_ATPase"/>
</dbReference>
<dbReference type="PANTHER" id="PTHR43613">
    <property type="entry name" value="ABC TRANSPORTER, ATP-BINDING PROTEIN"/>
    <property type="match status" value="1"/>
</dbReference>
<evidence type="ECO:0000256" key="1">
    <source>
        <dbReference type="ARBA" id="ARBA00022741"/>
    </source>
</evidence>
<keyword evidence="2 4" id="KW-0067">ATP-binding</keyword>
<dbReference type="EMBL" id="JACOOL010000012">
    <property type="protein sequence ID" value="MBC5638148.1"/>
    <property type="molecule type" value="Genomic_DNA"/>
</dbReference>
<gene>
    <name evidence="4" type="ORF">H8S33_15230</name>
</gene>
<feature type="domain" description="ABC transporter" evidence="3">
    <location>
        <begin position="6"/>
        <end position="236"/>
    </location>
</feature>
<dbReference type="Pfam" id="PF00005">
    <property type="entry name" value="ABC_tran"/>
    <property type="match status" value="1"/>
</dbReference>
<dbReference type="InterPro" id="IPR017871">
    <property type="entry name" value="ABC_transporter-like_CS"/>
</dbReference>
<dbReference type="Gene3D" id="3.40.50.300">
    <property type="entry name" value="P-loop containing nucleotide triphosphate hydrolases"/>
    <property type="match status" value="1"/>
</dbReference>
<dbReference type="Proteomes" id="UP000637359">
    <property type="component" value="Unassembled WGS sequence"/>
</dbReference>
<accession>A0A923L7T5</accession>
<protein>
    <submittedName>
        <fullName evidence="4">ABC transporter ATP-binding protein</fullName>
    </submittedName>
</protein>
<dbReference type="PANTHER" id="PTHR43613:SF1">
    <property type="entry name" value="ABC TRANSPORTER, ATP-BINDING PROTEIN"/>
    <property type="match status" value="1"/>
</dbReference>
<evidence type="ECO:0000256" key="2">
    <source>
        <dbReference type="ARBA" id="ARBA00022840"/>
    </source>
</evidence>
<dbReference type="AlphaFoldDB" id="A0A923L7T5"/>
<dbReference type="GO" id="GO:0005524">
    <property type="term" value="F:ATP binding"/>
    <property type="evidence" value="ECO:0007669"/>
    <property type="project" value="UniProtKB-KW"/>
</dbReference>
<dbReference type="SUPFAM" id="SSF52540">
    <property type="entry name" value="P-loop containing nucleoside triphosphate hydrolases"/>
    <property type="match status" value="1"/>
</dbReference>
<dbReference type="GO" id="GO:0016887">
    <property type="term" value="F:ATP hydrolysis activity"/>
    <property type="evidence" value="ECO:0007669"/>
    <property type="project" value="InterPro"/>
</dbReference>
<comment type="caution">
    <text evidence="4">The sequence shown here is derived from an EMBL/GenBank/DDBJ whole genome shotgun (WGS) entry which is preliminary data.</text>
</comment>